<feature type="compositionally biased region" description="Low complexity" evidence="1">
    <location>
        <begin position="140"/>
        <end position="161"/>
    </location>
</feature>
<dbReference type="Gene3D" id="1.10.3210.10">
    <property type="entry name" value="Hypothetical protein af1432"/>
    <property type="match status" value="1"/>
</dbReference>
<protein>
    <recommendedName>
        <fullName evidence="6">HD-GYP domain-containing protein</fullName>
    </recommendedName>
</protein>
<evidence type="ECO:0000259" key="2">
    <source>
        <dbReference type="PROSITE" id="PS51831"/>
    </source>
</evidence>
<dbReference type="InterPro" id="IPR006674">
    <property type="entry name" value="HD_domain"/>
</dbReference>
<dbReference type="InterPro" id="IPR037522">
    <property type="entry name" value="HD_GYP_dom"/>
</dbReference>
<name>A0A2U8H7H0_9RHOO</name>
<dbReference type="AlphaFoldDB" id="A0A2U8H7H0"/>
<dbReference type="EMBL" id="CP022188">
    <property type="protein sequence ID" value="AWI81681.1"/>
    <property type="molecule type" value="Genomic_DNA"/>
</dbReference>
<dbReference type="Proteomes" id="UP000244902">
    <property type="component" value="Chromosome"/>
</dbReference>
<reference evidence="4 5" key="1">
    <citation type="submission" date="2017-06" db="EMBL/GenBank/DDBJ databases">
        <title>Azoarcus sp. TSNA42 complete genome sequence.</title>
        <authorList>
            <person name="Woo J.-H."/>
            <person name="Kim H.-S."/>
        </authorList>
    </citation>
    <scope>NUCLEOTIDE SEQUENCE [LARGE SCALE GENOMIC DNA]</scope>
    <source>
        <strain evidence="4 5">TSNA42</strain>
    </source>
</reference>
<dbReference type="SMART" id="SM00471">
    <property type="entry name" value="HDc"/>
    <property type="match status" value="1"/>
</dbReference>
<dbReference type="SUPFAM" id="SSF109604">
    <property type="entry name" value="HD-domain/PDEase-like"/>
    <property type="match status" value="1"/>
</dbReference>
<feature type="domain" description="HD" evidence="2">
    <location>
        <begin position="275"/>
        <end position="397"/>
    </location>
</feature>
<dbReference type="InterPro" id="IPR006675">
    <property type="entry name" value="HDIG_dom"/>
</dbReference>
<feature type="region of interest" description="Disordered" evidence="1">
    <location>
        <begin position="138"/>
        <end position="200"/>
    </location>
</feature>
<evidence type="ECO:0000256" key="1">
    <source>
        <dbReference type="SAM" id="MobiDB-lite"/>
    </source>
</evidence>
<gene>
    <name evidence="4" type="ORF">CEW87_21380</name>
</gene>
<evidence type="ECO:0000313" key="4">
    <source>
        <dbReference type="EMBL" id="AWI81681.1"/>
    </source>
</evidence>
<proteinExistence type="predicted"/>
<dbReference type="InterPro" id="IPR003607">
    <property type="entry name" value="HD/PDEase_dom"/>
</dbReference>
<dbReference type="GO" id="GO:0008081">
    <property type="term" value="F:phosphoric diester hydrolase activity"/>
    <property type="evidence" value="ECO:0007669"/>
    <property type="project" value="UniProtKB-ARBA"/>
</dbReference>
<evidence type="ECO:0000259" key="3">
    <source>
        <dbReference type="PROSITE" id="PS51832"/>
    </source>
</evidence>
<organism evidence="4 5">
    <name type="scientific">Parazoarcus communis</name>
    <dbReference type="NCBI Taxonomy" id="41977"/>
    <lineage>
        <taxon>Bacteria</taxon>
        <taxon>Pseudomonadati</taxon>
        <taxon>Pseudomonadota</taxon>
        <taxon>Betaproteobacteria</taxon>
        <taxon>Rhodocyclales</taxon>
        <taxon>Zoogloeaceae</taxon>
        <taxon>Parazoarcus</taxon>
    </lineage>
</organism>
<dbReference type="Pfam" id="PF13487">
    <property type="entry name" value="HD_5"/>
    <property type="match status" value="1"/>
</dbReference>
<dbReference type="PANTHER" id="PTHR45228:SF4">
    <property type="entry name" value="LIPOPROTEIN"/>
    <property type="match status" value="1"/>
</dbReference>
<evidence type="ECO:0008006" key="6">
    <source>
        <dbReference type="Google" id="ProtNLM"/>
    </source>
</evidence>
<dbReference type="InterPro" id="IPR052020">
    <property type="entry name" value="Cyclic_di-GMP/3'3'-cGAMP_PDE"/>
</dbReference>
<feature type="domain" description="HD-GYP" evidence="3">
    <location>
        <begin position="255"/>
        <end position="448"/>
    </location>
</feature>
<sequence>MPLNHRGRTQTSAMARVARKTAVARMRPLFVFPLDGHQARISAAQAKIQIYGIARDQGAASVFNKLMSSAGDEQGVAIDPARLCPGLFVRLDLGWMAHDFMFNQFRITSATQVRELQALGLTTITYYPARSTARPLDLEGGVPSGAADAGAGAAGEGISHAEGAENSEEGAGAGEVLSPVEDGSGEAEDPAAPRVSEKEVQAQRLAARRAEIAQCERRYAAAAAGVKSVMRDVFPAGDKAVSTARKLVGDTVDGLAEAGEIVIHLMNEKLADETAYFHVLNVMVLSILLGRELKLPPEILRVLGEAALFHDIGKLKVPETVLRNDKRNRHEEDFFRLHTTYGREIARELGGLAAAACDVIEHHHERMDGKGYPKGLSGQHVPLLARLVGITNHYDNLCNPLSLDAAMTPAEALTHMFRNESEAWDKAMLQAFIRLLGVYPPGSLVQLSNGNIALVVAVNHADLLRPSVMVFDPSTPREDALVVDLIEHADVEIDVVLNPRELDRAALAYLSPRRKMSYYHSKRT</sequence>
<evidence type="ECO:0000313" key="5">
    <source>
        <dbReference type="Proteomes" id="UP000244902"/>
    </source>
</evidence>
<dbReference type="NCBIfam" id="TIGR00277">
    <property type="entry name" value="HDIG"/>
    <property type="match status" value="1"/>
</dbReference>
<dbReference type="PROSITE" id="PS51831">
    <property type="entry name" value="HD"/>
    <property type="match status" value="1"/>
</dbReference>
<dbReference type="Pfam" id="PF11871">
    <property type="entry name" value="DUF3391"/>
    <property type="match status" value="1"/>
</dbReference>
<dbReference type="CDD" id="cd00077">
    <property type="entry name" value="HDc"/>
    <property type="match status" value="1"/>
</dbReference>
<accession>A0A2U8H7H0</accession>
<dbReference type="PROSITE" id="PS51832">
    <property type="entry name" value="HD_GYP"/>
    <property type="match status" value="1"/>
</dbReference>
<dbReference type="InterPro" id="IPR021812">
    <property type="entry name" value="DUF3391"/>
</dbReference>
<dbReference type="PANTHER" id="PTHR45228">
    <property type="entry name" value="CYCLIC DI-GMP PHOSPHODIESTERASE TM_0186-RELATED"/>
    <property type="match status" value="1"/>
</dbReference>